<dbReference type="HOGENOM" id="CLU_2702745_0_0_9"/>
<dbReference type="Proteomes" id="UP000011124">
    <property type="component" value="Chromosome"/>
</dbReference>
<dbReference type="EMBL" id="CP002637">
    <property type="protein sequence ID" value="AEC00391.1"/>
    <property type="molecule type" value="Genomic_DNA"/>
</dbReference>
<reference evidence="2 5" key="2">
    <citation type="submission" date="2011-04" db="EMBL/GenBank/DDBJ databases">
        <title>The complete genome of Selenomonas sputigena DSM 20758.</title>
        <authorList>
            <consortium name="US DOE Joint Genome Institute (JGI-PGF)"/>
            <person name="Lucas S."/>
            <person name="Copeland A."/>
            <person name="Lapidus A."/>
            <person name="Bruce D."/>
            <person name="Goodwin L."/>
            <person name="Pitluck S."/>
            <person name="Peters L."/>
            <person name="Kyrpides N."/>
            <person name="Mavromatis K."/>
            <person name="Ivanova N."/>
            <person name="Ovchinnikova G."/>
            <person name="Teshima H."/>
            <person name="Detter J.C."/>
            <person name="Tapia R."/>
            <person name="Han C."/>
            <person name="Land M."/>
            <person name="Hauser L."/>
            <person name="Markowitz V."/>
            <person name="Cheng J.-F."/>
            <person name="Hugenholtz P."/>
            <person name="Woyke T."/>
            <person name="Wu D."/>
            <person name="Gronow S."/>
            <person name="Wellnitz S."/>
            <person name="Schneider S."/>
            <person name="Klenk H.-P."/>
            <person name="Eisen J.A."/>
        </authorList>
    </citation>
    <scope>NUCLEOTIDE SEQUENCE [LARGE SCALE GENOMIC DNA]</scope>
    <source>
        <strain evidence="2">ATCC 35185</strain>
        <strain evidence="5">ATCC 35185 / DSM 20758 / VPI D19B-28</strain>
    </source>
</reference>
<organism evidence="3 4">
    <name type="scientific">Selenomonas sputigena (strain ATCC 35185 / DSM 20758 / CCUG 44933 / VPI D19B-28)</name>
    <dbReference type="NCBI Taxonomy" id="546271"/>
    <lineage>
        <taxon>Bacteria</taxon>
        <taxon>Bacillati</taxon>
        <taxon>Bacillota</taxon>
        <taxon>Negativicutes</taxon>
        <taxon>Selenomonadales</taxon>
        <taxon>Selenomonadaceae</taxon>
        <taxon>Selenomonas</taxon>
    </lineage>
</organism>
<reference evidence="3 4" key="1">
    <citation type="submission" date="2009-09" db="EMBL/GenBank/DDBJ databases">
        <authorList>
            <person name="Weinstock G."/>
            <person name="Sodergren E."/>
            <person name="Clifton S."/>
            <person name="Fulton L."/>
            <person name="Fulton B."/>
            <person name="Courtney L."/>
            <person name="Fronick C."/>
            <person name="Harrison M."/>
            <person name="Strong C."/>
            <person name="Farmer C."/>
            <person name="Delahaunty K."/>
            <person name="Markovic C."/>
            <person name="Hall O."/>
            <person name="Minx P."/>
            <person name="Tomlinson C."/>
            <person name="Mitreva M."/>
            <person name="Nelson J."/>
            <person name="Hou S."/>
            <person name="Wollam A."/>
            <person name="Pepin K.H."/>
            <person name="Johnson M."/>
            <person name="Bhonagiri V."/>
            <person name="Nash W.E."/>
            <person name="Warren W."/>
            <person name="Chinwalla A."/>
            <person name="Mardis E.R."/>
            <person name="Wilson R.K."/>
        </authorList>
    </citation>
    <scope>NUCLEOTIDE SEQUENCE [LARGE SCALE GENOMIC DNA]</scope>
    <source>
        <strain evidence="3">ATCC 35185</strain>
        <strain evidence="4">ATCC 35185 / DSM 20758 / VPI D19B-28</strain>
    </source>
</reference>
<dbReference type="AlphaFoldDB" id="C9LTX2"/>
<keyword evidence="5" id="KW-1185">Reference proteome</keyword>
<feature type="domain" description="DUF5348" evidence="1">
    <location>
        <begin position="3"/>
        <end position="69"/>
    </location>
</feature>
<dbReference type="Pfam" id="PF17295">
    <property type="entry name" value="DUF5348"/>
    <property type="match status" value="1"/>
</dbReference>
<dbReference type="InterPro" id="IPR035255">
    <property type="entry name" value="DUF5348"/>
</dbReference>
<dbReference type="Proteomes" id="UP000003505">
    <property type="component" value="Unassembled WGS sequence"/>
</dbReference>
<dbReference type="STRING" id="546271.Selsp_1433"/>
<evidence type="ECO:0000313" key="3">
    <source>
        <dbReference type="EMBL" id="EEX77503.1"/>
    </source>
</evidence>
<dbReference type="KEGG" id="ssg:Selsp_1433"/>
<proteinExistence type="predicted"/>
<evidence type="ECO:0000313" key="4">
    <source>
        <dbReference type="Proteomes" id="UP000003505"/>
    </source>
</evidence>
<evidence type="ECO:0000259" key="1">
    <source>
        <dbReference type="Pfam" id="PF17295"/>
    </source>
</evidence>
<evidence type="ECO:0000313" key="2">
    <source>
        <dbReference type="EMBL" id="AEC00391.1"/>
    </source>
</evidence>
<sequence>MEGEILWKKDHYAIRYFEDGDEHLQSLALGDEIEVLVNDAWKKVKVEAKNGESVLVGVGYGDGIGCQARFEKK</sequence>
<evidence type="ECO:0000313" key="5">
    <source>
        <dbReference type="Proteomes" id="UP000011124"/>
    </source>
</evidence>
<protein>
    <recommendedName>
        <fullName evidence="1">DUF5348 domain-containing protein</fullName>
    </recommendedName>
</protein>
<dbReference type="EMBL" id="ACKP02000015">
    <property type="protein sequence ID" value="EEX77503.1"/>
    <property type="molecule type" value="Genomic_DNA"/>
</dbReference>
<name>C9LTX2_SELS3</name>
<accession>C9LTX2</accession>
<dbReference type="OrthoDB" id="430408at2"/>
<dbReference type="RefSeq" id="WP_006191858.1">
    <property type="nucleotide sequence ID" value="NC_015437.1"/>
</dbReference>
<gene>
    <name evidence="2" type="ordered locus">Selsp_1433</name>
    <name evidence="3" type="ORF">SELSPUOL_00777</name>
</gene>